<dbReference type="EMBL" id="SIRE01000015">
    <property type="protein sequence ID" value="TBL76135.1"/>
    <property type="molecule type" value="Genomic_DNA"/>
</dbReference>
<gene>
    <name evidence="1" type="ORF">EYB31_21585</name>
</gene>
<accession>A0A4Q9DLQ5</accession>
<comment type="caution">
    <text evidence="1">The sequence shown here is derived from an EMBL/GenBank/DDBJ whole genome shotgun (WGS) entry which is preliminary data.</text>
</comment>
<evidence type="ECO:0000313" key="2">
    <source>
        <dbReference type="Proteomes" id="UP000293142"/>
    </source>
</evidence>
<dbReference type="OrthoDB" id="573082at2"/>
<evidence type="ECO:0000313" key="1">
    <source>
        <dbReference type="EMBL" id="TBL76135.1"/>
    </source>
</evidence>
<organism evidence="1 2">
    <name type="scientific">Paenibacillus thalictri</name>
    <dbReference type="NCBI Taxonomy" id="2527873"/>
    <lineage>
        <taxon>Bacteria</taxon>
        <taxon>Bacillati</taxon>
        <taxon>Bacillota</taxon>
        <taxon>Bacilli</taxon>
        <taxon>Bacillales</taxon>
        <taxon>Paenibacillaceae</taxon>
        <taxon>Paenibacillus</taxon>
    </lineage>
</organism>
<name>A0A4Q9DLQ5_9BACL</name>
<sequence>MEAALYNILFYEDEDGNKPVEKFIDDLDAATNSNKNARVQLEQIIYCLNRLEDKGTRVGEKFTKRISGDIWELRPGSNRILFFGWNGNHFVLLHHFAKTTQKTPPREIAIAERRMGNWLSKMRKE</sequence>
<protein>
    <submittedName>
        <fullName evidence="1">Type II toxin-antitoxin system RelE/ParE family toxin</fullName>
    </submittedName>
</protein>
<dbReference type="Proteomes" id="UP000293142">
    <property type="component" value="Unassembled WGS sequence"/>
</dbReference>
<dbReference type="AlphaFoldDB" id="A0A4Q9DLQ5"/>
<keyword evidence="2" id="KW-1185">Reference proteome</keyword>
<dbReference type="Pfam" id="PF05973">
    <property type="entry name" value="Gp49"/>
    <property type="match status" value="1"/>
</dbReference>
<dbReference type="InterPro" id="IPR009241">
    <property type="entry name" value="HigB-like"/>
</dbReference>
<reference evidence="1 2" key="1">
    <citation type="submission" date="2019-02" db="EMBL/GenBank/DDBJ databases">
        <title>Paenibacillus sp. nov., isolated from surface-sterilized tissue of Thalictrum simplex L.</title>
        <authorList>
            <person name="Tuo L."/>
        </authorList>
    </citation>
    <scope>NUCLEOTIDE SEQUENCE [LARGE SCALE GENOMIC DNA]</scope>
    <source>
        <strain evidence="1 2">N2SHLJ1</strain>
    </source>
</reference>
<proteinExistence type="predicted"/>